<keyword evidence="2" id="KW-0812">Transmembrane</keyword>
<protein>
    <submittedName>
        <fullName evidence="3">HupE/UreJ family protein</fullName>
    </submittedName>
</protein>
<feature type="transmembrane region" description="Helical" evidence="2">
    <location>
        <begin position="323"/>
        <end position="342"/>
    </location>
</feature>
<evidence type="ECO:0000313" key="3">
    <source>
        <dbReference type="EMBL" id="RQW10657.1"/>
    </source>
</evidence>
<feature type="region of interest" description="Disordered" evidence="1">
    <location>
        <begin position="205"/>
        <end position="226"/>
    </location>
</feature>
<name>A0A3N9P5Q8_9BACL</name>
<feature type="transmembrane region" description="Helical" evidence="2">
    <location>
        <begin position="241"/>
        <end position="262"/>
    </location>
</feature>
<dbReference type="InterPro" id="IPR032809">
    <property type="entry name" value="Put_HupE_UreJ"/>
</dbReference>
<dbReference type="AlphaFoldDB" id="A0A3N9P5Q8"/>
<dbReference type="Pfam" id="PF13795">
    <property type="entry name" value="HupE_UreJ_2"/>
    <property type="match status" value="1"/>
</dbReference>
<dbReference type="PROSITE" id="PS00018">
    <property type="entry name" value="EF_HAND_1"/>
    <property type="match status" value="1"/>
</dbReference>
<keyword evidence="2" id="KW-0472">Membrane</keyword>
<evidence type="ECO:0000256" key="1">
    <source>
        <dbReference type="SAM" id="MobiDB-lite"/>
    </source>
</evidence>
<feature type="compositionally biased region" description="Gly residues" evidence="1">
    <location>
        <begin position="213"/>
        <end position="226"/>
    </location>
</feature>
<reference evidence="3 4" key="1">
    <citation type="submission" date="2018-11" db="EMBL/GenBank/DDBJ databases">
        <title>Genome sequence of strain 7197.</title>
        <authorList>
            <person name="Gao J."/>
            <person name="Sun J."/>
        </authorList>
    </citation>
    <scope>NUCLEOTIDE SEQUENCE [LARGE SCALE GENOMIC DNA]</scope>
    <source>
        <strain evidence="3 4">7197</strain>
    </source>
</reference>
<gene>
    <name evidence="3" type="ORF">EH198_15505</name>
</gene>
<dbReference type="OrthoDB" id="9808870at2"/>
<evidence type="ECO:0000313" key="4">
    <source>
        <dbReference type="Proteomes" id="UP000282529"/>
    </source>
</evidence>
<dbReference type="EMBL" id="RQPI01000008">
    <property type="protein sequence ID" value="RQW10657.1"/>
    <property type="molecule type" value="Genomic_DNA"/>
</dbReference>
<sequence length="412" mass="45170">MACRFFLGGKTMPHIRNVIRCRAWLRYSLCLVSALALLVMPLQQKADAHAYSAGYTTLTLTQSATEMTYALDQLSVIELTGGDTNKDGVLSPKEFDGIKERLLVLLKENIQLEINNKPYEWTRLGRFALSKQGNTEKAELKVSYPAVSSSAAISLADNLYEQDKATNYVNLLTVHYGGRTSTEALSGKHRIWTMQLTENDYAGLSGKGQAPQSGGGQAGQVHGGSDGTSENLSGWYSFFKLGINHILTGYDHLLFLFSLLIAKQSFRQYAAMITAFTVAHSITLTLTVLGIIDVPSGIVEPGIALSICFVAVDNMIRREVSRRWMLTFVFGLIHGMGFADILKSMNLPKSQLAAALISFNLGIETVQVALIALLLPLLVLLHRWRFSRGAVFAGSGIALLLGGIWLAQRLFF</sequence>
<organism evidence="3 4">
    <name type="scientific">Paenibacillus rhizophilus</name>
    <dbReference type="NCBI Taxonomy" id="1850366"/>
    <lineage>
        <taxon>Bacteria</taxon>
        <taxon>Bacillati</taxon>
        <taxon>Bacillota</taxon>
        <taxon>Bacilli</taxon>
        <taxon>Bacillales</taxon>
        <taxon>Paenibacillaceae</taxon>
        <taxon>Paenibacillus</taxon>
    </lineage>
</organism>
<dbReference type="Proteomes" id="UP000282529">
    <property type="component" value="Unassembled WGS sequence"/>
</dbReference>
<accession>A0A3N9P5Q8</accession>
<comment type="caution">
    <text evidence="3">The sequence shown here is derived from an EMBL/GenBank/DDBJ whole genome shotgun (WGS) entry which is preliminary data.</text>
</comment>
<evidence type="ECO:0000256" key="2">
    <source>
        <dbReference type="SAM" id="Phobius"/>
    </source>
</evidence>
<feature type="transmembrane region" description="Helical" evidence="2">
    <location>
        <begin position="269"/>
        <end position="292"/>
    </location>
</feature>
<proteinExistence type="predicted"/>
<feature type="transmembrane region" description="Helical" evidence="2">
    <location>
        <begin position="390"/>
        <end position="407"/>
    </location>
</feature>
<feature type="transmembrane region" description="Helical" evidence="2">
    <location>
        <begin position="354"/>
        <end position="378"/>
    </location>
</feature>
<dbReference type="InterPro" id="IPR018247">
    <property type="entry name" value="EF_Hand_1_Ca_BS"/>
</dbReference>
<keyword evidence="2" id="KW-1133">Transmembrane helix</keyword>
<keyword evidence="4" id="KW-1185">Reference proteome</keyword>
<feature type="transmembrane region" description="Helical" evidence="2">
    <location>
        <begin position="298"/>
        <end position="316"/>
    </location>
</feature>